<keyword evidence="2" id="KW-1133">Transmembrane helix</keyword>
<evidence type="ECO:0000313" key="4">
    <source>
        <dbReference type="EMBL" id="RHY55422.1"/>
    </source>
</evidence>
<feature type="transmembrane region" description="Helical" evidence="2">
    <location>
        <begin position="113"/>
        <end position="133"/>
    </location>
</feature>
<comment type="caution">
    <text evidence="3">The sequence shown here is derived from an EMBL/GenBank/DDBJ whole genome shotgun (WGS) entry which is preliminary data.</text>
</comment>
<name>A0A397A9G3_APHAT</name>
<feature type="transmembrane region" description="Helical" evidence="2">
    <location>
        <begin position="32"/>
        <end position="53"/>
    </location>
</feature>
<evidence type="ECO:0000313" key="5">
    <source>
        <dbReference type="Proteomes" id="UP000266239"/>
    </source>
</evidence>
<feature type="region of interest" description="Disordered" evidence="1">
    <location>
        <begin position="1"/>
        <end position="26"/>
    </location>
</feature>
<organism evidence="3 5">
    <name type="scientific">Aphanomyces astaci</name>
    <name type="common">Crayfish plague agent</name>
    <dbReference type="NCBI Taxonomy" id="112090"/>
    <lineage>
        <taxon>Eukaryota</taxon>
        <taxon>Sar</taxon>
        <taxon>Stramenopiles</taxon>
        <taxon>Oomycota</taxon>
        <taxon>Saprolegniomycetes</taxon>
        <taxon>Saprolegniales</taxon>
        <taxon>Verrucalvaceae</taxon>
        <taxon>Aphanomyces</taxon>
    </lineage>
</organism>
<feature type="transmembrane region" description="Helical" evidence="2">
    <location>
        <begin position="172"/>
        <end position="192"/>
    </location>
</feature>
<evidence type="ECO:0000313" key="6">
    <source>
        <dbReference type="Proteomes" id="UP000283543"/>
    </source>
</evidence>
<feature type="transmembrane region" description="Helical" evidence="2">
    <location>
        <begin position="83"/>
        <end position="101"/>
    </location>
</feature>
<dbReference type="VEuPathDB" id="FungiDB:H257_08695"/>
<dbReference type="AlphaFoldDB" id="A0A397A9G3"/>
<protein>
    <submittedName>
        <fullName evidence="3">Uncharacterized protein</fullName>
    </submittedName>
</protein>
<keyword evidence="2" id="KW-0472">Membrane</keyword>
<feature type="transmembrane region" description="Helical" evidence="2">
    <location>
        <begin position="199"/>
        <end position="220"/>
    </location>
</feature>
<reference evidence="5 6" key="1">
    <citation type="submission" date="2018-08" db="EMBL/GenBank/DDBJ databases">
        <title>Aphanomyces genome sequencing and annotation.</title>
        <authorList>
            <person name="Minardi D."/>
            <person name="Oidtmann B."/>
            <person name="Van Der Giezen M."/>
            <person name="Studholme D.J."/>
        </authorList>
    </citation>
    <scope>NUCLEOTIDE SEQUENCE [LARGE SCALE GENOMIC DNA]</scope>
    <source>
        <strain evidence="4 6">Si</strain>
        <strain evidence="3 5">Yx</strain>
    </source>
</reference>
<proteinExistence type="predicted"/>
<sequence length="243" mass="26152">MASKNAAPSSPPLAPANESGTLARQPPHPHRLSGVLLFNVVLPLSIFGLASQYTSTLNAMILYTVPPLGKCLYELVGNCRVDYISMVQLGVTGVGIAVMLVTNDPRVGLLKDILPPMVIAVVILLSALLQNSFNMVWLGYRSWYEATKGDGVARLDRVWQTNAQVRNRFKGLALVVGSVIFAEDSLRLYLVFHAPLSTMLVLNPVLGIGTGMSLTLWVVYTVKHTPELADNAAAAAETTPLLS</sequence>
<gene>
    <name evidence="3" type="ORF">DYB25_003924</name>
    <name evidence="4" type="ORF">DYB34_005330</name>
</gene>
<evidence type="ECO:0000256" key="1">
    <source>
        <dbReference type="SAM" id="MobiDB-lite"/>
    </source>
</evidence>
<accession>A0A397A9G3</accession>
<evidence type="ECO:0000313" key="3">
    <source>
        <dbReference type="EMBL" id="RHY02945.1"/>
    </source>
</evidence>
<dbReference type="Proteomes" id="UP000266239">
    <property type="component" value="Unassembled WGS sequence"/>
</dbReference>
<dbReference type="EMBL" id="QUTB01005448">
    <property type="protein sequence ID" value="RHY55422.1"/>
    <property type="molecule type" value="Genomic_DNA"/>
</dbReference>
<dbReference type="Proteomes" id="UP000283543">
    <property type="component" value="Unassembled WGS sequence"/>
</dbReference>
<evidence type="ECO:0000256" key="2">
    <source>
        <dbReference type="SAM" id="Phobius"/>
    </source>
</evidence>
<keyword evidence="2" id="KW-0812">Transmembrane</keyword>
<dbReference type="NCBIfam" id="NF041646">
    <property type="entry name" value="VC0807_fam"/>
    <property type="match status" value="1"/>
</dbReference>
<dbReference type="EMBL" id="QUTA01008686">
    <property type="protein sequence ID" value="RHY02945.1"/>
    <property type="molecule type" value="Genomic_DNA"/>
</dbReference>